<gene>
    <name evidence="2" type="ORF">L0Y14_08415</name>
</gene>
<accession>A0A9J6ZTW9</accession>
<protein>
    <submittedName>
        <fullName evidence="2">Glycosyltransferase family 2 protein</fullName>
    </submittedName>
</protein>
<proteinExistence type="predicted"/>
<dbReference type="InterPro" id="IPR029044">
    <property type="entry name" value="Nucleotide-diphossugar_trans"/>
</dbReference>
<dbReference type="EMBL" id="CP090569">
    <property type="protein sequence ID" value="USF86176.1"/>
    <property type="molecule type" value="Genomic_DNA"/>
</dbReference>
<evidence type="ECO:0000313" key="3">
    <source>
        <dbReference type="Proteomes" id="UP001056649"/>
    </source>
</evidence>
<sequence>MQVSVIIPTHNRAATLPRAIESVLQQSHPADEILIVDDGSDDDSRALVTQQFPQCRYLHQQNRGVSSARNLGISASKGEWIALLDSDDAWLPQKLEQQLARVEAQEGKRLCHTEEVWIRNGVRVNAMKKHQKQGGRIFGNCLPMCVISPSSALLHRSLFDEVGLFDETLPACEDYDLWLRICAREAVLFLEQPLIIKYGGHADQLSRRHWGMDRFRIQALQKIIDSGQLSAEDRQAAVEILVQKALIFAHGAEKRGHHERAEHYRGIARHHQKMGIYSQ</sequence>
<dbReference type="SUPFAM" id="SSF53448">
    <property type="entry name" value="Nucleotide-diphospho-sugar transferases"/>
    <property type="match status" value="1"/>
</dbReference>
<reference evidence="2" key="1">
    <citation type="journal article" date="2022" name="Mol. Ecol. Resour.">
        <title>The complete and closed genome of the facultative generalist Candidatus Endoriftia persephone from deep-sea hydrothermal vents.</title>
        <authorList>
            <person name="de Oliveira A.L."/>
            <person name="Srivastava A."/>
            <person name="Espada-Hinojosa S."/>
            <person name="Bright M."/>
        </authorList>
    </citation>
    <scope>NUCLEOTIDE SEQUENCE</scope>
    <source>
        <strain evidence="2">Tica-EPR-9o50.N</strain>
    </source>
</reference>
<feature type="domain" description="Glycosyltransferase 2-like" evidence="1">
    <location>
        <begin position="4"/>
        <end position="162"/>
    </location>
</feature>
<dbReference type="CDD" id="cd00761">
    <property type="entry name" value="Glyco_tranf_GTA_type"/>
    <property type="match status" value="1"/>
</dbReference>
<dbReference type="KEGG" id="eps:L0Y14_08415"/>
<dbReference type="PANTHER" id="PTHR43685:SF2">
    <property type="entry name" value="GLYCOSYLTRANSFERASE 2-LIKE DOMAIN-CONTAINING PROTEIN"/>
    <property type="match status" value="1"/>
</dbReference>
<organism evidence="2 3">
    <name type="scientific">Candidatus Endoriftia persephonae</name>
    <dbReference type="NCBI Taxonomy" id="393765"/>
    <lineage>
        <taxon>Bacteria</taxon>
        <taxon>Pseudomonadati</taxon>
        <taxon>Pseudomonadota</taxon>
        <taxon>Gammaproteobacteria</taxon>
        <taxon>Chromatiales</taxon>
        <taxon>Sedimenticolaceae</taxon>
        <taxon>Candidatus Endoriftia</taxon>
    </lineage>
</organism>
<keyword evidence="3" id="KW-1185">Reference proteome</keyword>
<evidence type="ECO:0000259" key="1">
    <source>
        <dbReference type="Pfam" id="PF00535"/>
    </source>
</evidence>
<dbReference type="Pfam" id="PF00535">
    <property type="entry name" value="Glycos_transf_2"/>
    <property type="match status" value="1"/>
</dbReference>
<dbReference type="InterPro" id="IPR001173">
    <property type="entry name" value="Glyco_trans_2-like"/>
</dbReference>
<evidence type="ECO:0000313" key="2">
    <source>
        <dbReference type="EMBL" id="USF86176.1"/>
    </source>
</evidence>
<dbReference type="RefSeq" id="WP_006473853.1">
    <property type="nucleotide sequence ID" value="NZ_CP090569.1"/>
</dbReference>
<dbReference type="Gene3D" id="3.90.550.10">
    <property type="entry name" value="Spore Coat Polysaccharide Biosynthesis Protein SpsA, Chain A"/>
    <property type="match status" value="1"/>
</dbReference>
<dbReference type="Proteomes" id="UP001056649">
    <property type="component" value="Chromosome"/>
</dbReference>
<dbReference type="InterPro" id="IPR050834">
    <property type="entry name" value="Glycosyltransf_2"/>
</dbReference>
<dbReference type="AlphaFoldDB" id="A0A9J6ZTW9"/>
<dbReference type="PANTHER" id="PTHR43685">
    <property type="entry name" value="GLYCOSYLTRANSFERASE"/>
    <property type="match status" value="1"/>
</dbReference>
<name>A0A9J6ZTW9_9GAMM</name>